<evidence type="ECO:0000313" key="2">
    <source>
        <dbReference type="Proteomes" id="UP000293547"/>
    </source>
</evidence>
<keyword evidence="2" id="KW-1185">Reference proteome</keyword>
<reference evidence="1 2" key="1">
    <citation type="journal article" date="2019" name="bioRxiv">
        <title>Genomics, evolutionary history and diagnostics of the Alternaria alternata species group including apple and Asian pear pathotypes.</title>
        <authorList>
            <person name="Armitage A.D."/>
            <person name="Cockerton H.M."/>
            <person name="Sreenivasaprasad S."/>
            <person name="Woodhall J.W."/>
            <person name="Lane C.R."/>
            <person name="Harrison R.J."/>
            <person name="Clarkson J.P."/>
        </authorList>
    </citation>
    <scope>NUCLEOTIDE SEQUENCE [LARGE SCALE GENOMIC DNA]</scope>
    <source>
        <strain evidence="1 2">FERA 650</strain>
    </source>
</reference>
<name>A0ACB6FBE4_9PLEO</name>
<proteinExistence type="predicted"/>
<gene>
    <name evidence="1" type="ORF">AG0111_0g9944</name>
</gene>
<organism evidence="1 2">
    <name type="scientific">Alternaria gaisen</name>
    <dbReference type="NCBI Taxonomy" id="167740"/>
    <lineage>
        <taxon>Eukaryota</taxon>
        <taxon>Fungi</taxon>
        <taxon>Dikarya</taxon>
        <taxon>Ascomycota</taxon>
        <taxon>Pezizomycotina</taxon>
        <taxon>Dothideomycetes</taxon>
        <taxon>Pleosporomycetidae</taxon>
        <taxon>Pleosporales</taxon>
        <taxon>Pleosporineae</taxon>
        <taxon>Pleosporaceae</taxon>
        <taxon>Alternaria</taxon>
        <taxon>Alternaria sect. Alternaria</taxon>
    </lineage>
</organism>
<dbReference type="Proteomes" id="UP000293547">
    <property type="component" value="Unassembled WGS sequence"/>
</dbReference>
<comment type="caution">
    <text evidence="1">The sequence shown here is derived from an EMBL/GenBank/DDBJ whole genome shotgun (WGS) entry which is preliminary data.</text>
</comment>
<accession>A0ACB6FBE4</accession>
<protein>
    <submittedName>
        <fullName evidence="1">Uncharacterized protein</fullName>
    </submittedName>
</protein>
<evidence type="ECO:0000313" key="1">
    <source>
        <dbReference type="EMBL" id="KAB2101756.1"/>
    </source>
</evidence>
<sequence length="190" mass="20982">MQPSLAQHPYPVTMLSYIYHPAGPVVIRTTSAAISLIYRDRGWLITQSFSDVLRDHPEWRSTPAPPTPKTTHISGGSIATRIGSVILPFLSTTMATIPSYAPTGVGSLAPTIVGNYGRGEVERKEQQESVGNFAPIHWMTAVERSWYRDRALPVPIIGWLKCDEGEETFEYILVGGELDFEAPPGYDAHE</sequence>
<dbReference type="EMBL" id="PDWZ02000010">
    <property type="protein sequence ID" value="KAB2101756.1"/>
    <property type="molecule type" value="Genomic_DNA"/>
</dbReference>